<evidence type="ECO:0000313" key="3">
    <source>
        <dbReference type="EMBL" id="GAA0145386.1"/>
    </source>
</evidence>
<accession>A0AAV3P3S2</accession>
<evidence type="ECO:0000313" key="4">
    <source>
        <dbReference type="Proteomes" id="UP001454036"/>
    </source>
</evidence>
<protein>
    <recommendedName>
        <fullName evidence="2">Retrovirus-related Pol polyprotein from transposon TNT 1-94-like beta-barrel domain-containing protein</fullName>
    </recommendedName>
</protein>
<sequence length="257" mass="28754">MSGNEVFENSAQHQNSLAKFSGKPRRVDKSHLKCDHFGKKGHLKTGCFKLVGFPEWWPGARDSKPRPRAMASNMMHRFKGNFEIPLDDSMMRMNVADGNGGHGEQSHTLNIAHYQNFAGSVFVESVFSASLNEFGSWIVDSGATTHMCNSIFSFDSYKPIKQPILVYLPNSSVCYVRNVGTIRINFTINLLDCLHLPSFKFNLLSVSKLSKQCGVIVNFSFTHCVFQDSRSYKVVGVGNEANGLYIIDSSFFSTKEL</sequence>
<feature type="region of interest" description="Disordered" evidence="1">
    <location>
        <begin position="1"/>
        <end position="24"/>
    </location>
</feature>
<feature type="domain" description="Retrovirus-related Pol polyprotein from transposon TNT 1-94-like beta-barrel" evidence="2">
    <location>
        <begin position="137"/>
        <end position="211"/>
    </location>
</feature>
<keyword evidence="4" id="KW-1185">Reference proteome</keyword>
<dbReference type="AlphaFoldDB" id="A0AAV3P3S2"/>
<proteinExistence type="predicted"/>
<dbReference type="EMBL" id="BAABME010016305">
    <property type="protein sequence ID" value="GAA0145386.1"/>
    <property type="molecule type" value="Genomic_DNA"/>
</dbReference>
<comment type="caution">
    <text evidence="3">The sequence shown here is derived from an EMBL/GenBank/DDBJ whole genome shotgun (WGS) entry which is preliminary data.</text>
</comment>
<reference evidence="3 4" key="1">
    <citation type="submission" date="2024-01" db="EMBL/GenBank/DDBJ databases">
        <title>The complete chloroplast genome sequence of Lithospermum erythrorhizon: insights into the phylogenetic relationship among Boraginaceae species and the maternal lineages of purple gromwells.</title>
        <authorList>
            <person name="Okada T."/>
            <person name="Watanabe K."/>
        </authorList>
    </citation>
    <scope>NUCLEOTIDE SEQUENCE [LARGE SCALE GENOMIC DNA]</scope>
</reference>
<feature type="compositionally biased region" description="Polar residues" evidence="1">
    <location>
        <begin position="1"/>
        <end position="18"/>
    </location>
</feature>
<organism evidence="3 4">
    <name type="scientific">Lithospermum erythrorhizon</name>
    <name type="common">Purple gromwell</name>
    <name type="synonym">Lithospermum officinale var. erythrorhizon</name>
    <dbReference type="NCBI Taxonomy" id="34254"/>
    <lineage>
        <taxon>Eukaryota</taxon>
        <taxon>Viridiplantae</taxon>
        <taxon>Streptophyta</taxon>
        <taxon>Embryophyta</taxon>
        <taxon>Tracheophyta</taxon>
        <taxon>Spermatophyta</taxon>
        <taxon>Magnoliopsida</taxon>
        <taxon>eudicotyledons</taxon>
        <taxon>Gunneridae</taxon>
        <taxon>Pentapetalae</taxon>
        <taxon>asterids</taxon>
        <taxon>lamiids</taxon>
        <taxon>Boraginales</taxon>
        <taxon>Boraginaceae</taxon>
        <taxon>Boraginoideae</taxon>
        <taxon>Lithospermeae</taxon>
        <taxon>Lithospermum</taxon>
    </lineage>
</organism>
<dbReference type="Proteomes" id="UP001454036">
    <property type="component" value="Unassembled WGS sequence"/>
</dbReference>
<name>A0AAV3P3S2_LITER</name>
<gene>
    <name evidence="3" type="ORF">LIER_36119</name>
</gene>
<evidence type="ECO:0000256" key="1">
    <source>
        <dbReference type="SAM" id="MobiDB-lite"/>
    </source>
</evidence>
<evidence type="ECO:0000259" key="2">
    <source>
        <dbReference type="Pfam" id="PF22936"/>
    </source>
</evidence>
<dbReference type="InterPro" id="IPR054722">
    <property type="entry name" value="PolX-like_BBD"/>
</dbReference>
<dbReference type="Pfam" id="PF22936">
    <property type="entry name" value="Pol_BBD"/>
    <property type="match status" value="1"/>
</dbReference>